<gene>
    <name evidence="10" type="ORF">EV147_4679</name>
</gene>
<comment type="similarity">
    <text evidence="2">Belongs to the glycosyltransferase 41 family. O-GlcNAc transferase subfamily.</text>
</comment>
<evidence type="ECO:0000256" key="4">
    <source>
        <dbReference type="ARBA" id="ARBA00022676"/>
    </source>
</evidence>
<dbReference type="InterPro" id="IPR019734">
    <property type="entry name" value="TPR_rpt"/>
</dbReference>
<proteinExistence type="inferred from homology"/>
<comment type="caution">
    <text evidence="10">The sequence shown here is derived from an EMBL/GenBank/DDBJ whole genome shotgun (WGS) entry which is preliminary data.</text>
</comment>
<dbReference type="PROSITE" id="PS50293">
    <property type="entry name" value="TPR_REGION"/>
    <property type="match status" value="1"/>
</dbReference>
<evidence type="ECO:0000259" key="9">
    <source>
        <dbReference type="Pfam" id="PF13844"/>
    </source>
</evidence>
<dbReference type="EC" id="2.4.1.255" evidence="3"/>
<keyword evidence="6" id="KW-0677">Repeat</keyword>
<feature type="domain" description="O-GlcNAc transferase C-terminal" evidence="9">
    <location>
        <begin position="400"/>
        <end position="577"/>
    </location>
</feature>
<dbReference type="AlphaFoldDB" id="A0A4Q7RCF3"/>
<dbReference type="InterPro" id="IPR029489">
    <property type="entry name" value="OGT/SEC/SPY_C"/>
</dbReference>
<evidence type="ECO:0000313" key="10">
    <source>
        <dbReference type="EMBL" id="RZT30831.1"/>
    </source>
</evidence>
<dbReference type="Proteomes" id="UP000291078">
    <property type="component" value="Unassembled WGS sequence"/>
</dbReference>
<evidence type="ECO:0000256" key="6">
    <source>
        <dbReference type="ARBA" id="ARBA00022737"/>
    </source>
</evidence>
<evidence type="ECO:0000256" key="2">
    <source>
        <dbReference type="ARBA" id="ARBA00005386"/>
    </source>
</evidence>
<evidence type="ECO:0000313" key="11">
    <source>
        <dbReference type="Proteomes" id="UP000291078"/>
    </source>
</evidence>
<dbReference type="PROSITE" id="PS50005">
    <property type="entry name" value="TPR"/>
    <property type="match status" value="1"/>
</dbReference>
<keyword evidence="5 10" id="KW-0808">Transferase</keyword>
<dbReference type="PANTHER" id="PTHR44835">
    <property type="entry name" value="UDP-N-ACETYLGLUCOSAMINE--PEPTIDE N-ACETYLGLUCOSAMINYLTRANSFERASE SPINDLY-RELATED"/>
    <property type="match status" value="1"/>
</dbReference>
<dbReference type="SUPFAM" id="SSF48452">
    <property type="entry name" value="TPR-like"/>
    <property type="match status" value="1"/>
</dbReference>
<comment type="pathway">
    <text evidence="1">Protein modification; protein glycosylation.</text>
</comment>
<dbReference type="GO" id="GO:0097363">
    <property type="term" value="F:protein O-acetylglucosaminyltransferase activity"/>
    <property type="evidence" value="ECO:0007669"/>
    <property type="project" value="UniProtKB-EC"/>
</dbReference>
<evidence type="ECO:0000256" key="8">
    <source>
        <dbReference type="PROSITE-ProRule" id="PRU00339"/>
    </source>
</evidence>
<protein>
    <recommendedName>
        <fullName evidence="3">protein O-GlcNAc transferase</fullName>
        <ecNumber evidence="3">2.4.1.255</ecNumber>
    </recommendedName>
</protein>
<keyword evidence="4" id="KW-0328">Glycosyltransferase</keyword>
<sequence>MNRKVTIDPTRRTLQAAWTAYYAGNNAEALKRARAAKRLGAGNPDPYYLEALALSALNHNAEARELAQAGRKRFPQYHGFTGMLGTLEVNLGNFHDGVVMLKEALEHQPGAAHLWMSLGNAYFSLGEYDEARLANARAAELQPNDAAALGNYAAAVRESGSTIESIPILRRAIALDPLQRVNRSNLLFSLLYDEHVGAQELRREATDWAETLARTPVDAPPMQPSEGHRIRIGVLSNDLRRHACAYYLIPLLANLDRERFEVHLFSLSGVTDNVTRKIQQYADKFHDVFGMNEQAVVRAVRAQRCDAMIDLGGYTGASPLQYMVHRLAPVQIAWLGYPSTTGMKEVQYRITDIIGDPVGFESNYTETLLRAPLFCAFHPHVTAPLAIYEPRYRVVPTPALQNGYITFGSCNHIAKLGPKTMRLWSAVLARCPGSKLLVESAGVERATVRDMVLRRMQEHGIDTERVILVPRDGANQYVTYHGIDIALDTAPVTGGTTTCDALWMGVPVVTLSGDTFHQRVSAPFLHITGLNDLICDTEERYVEVACALAADVQQLDNIRQSLRPQAEAGPMFDAPAFAGWVEDQLTEICAETKRIAPRTAPRQDGIFFGGRHYTAQDLLMSVAAHIHLGEWKSVYNVLENLTSTWYRHWAVAYGLAEYKYHNGEPDLAIELLVEAIGMRPYALALYRKLAQWLAERDLDRSALAALLEEQFGLTLAALEASPAPNVFETLGLELPGAAVATRTDEEVNA</sequence>
<dbReference type="RefSeq" id="WP_130393572.1">
    <property type="nucleotide sequence ID" value="NZ_SGXM01000010.1"/>
</dbReference>
<dbReference type="InterPro" id="IPR051939">
    <property type="entry name" value="Glycosyltr_41/O-GlcNAc_trsf"/>
</dbReference>
<evidence type="ECO:0000256" key="1">
    <source>
        <dbReference type="ARBA" id="ARBA00004922"/>
    </source>
</evidence>
<organism evidence="10 11">
    <name type="scientific">Cupriavidus agavae</name>
    <dbReference type="NCBI Taxonomy" id="1001822"/>
    <lineage>
        <taxon>Bacteria</taxon>
        <taxon>Pseudomonadati</taxon>
        <taxon>Pseudomonadota</taxon>
        <taxon>Betaproteobacteria</taxon>
        <taxon>Burkholderiales</taxon>
        <taxon>Burkholderiaceae</taxon>
        <taxon>Cupriavidus</taxon>
    </lineage>
</organism>
<dbReference type="SMART" id="SM00028">
    <property type="entry name" value="TPR"/>
    <property type="match status" value="5"/>
</dbReference>
<dbReference type="SUPFAM" id="SSF53756">
    <property type="entry name" value="UDP-Glycosyltransferase/glycogen phosphorylase"/>
    <property type="match status" value="1"/>
</dbReference>
<evidence type="ECO:0000256" key="5">
    <source>
        <dbReference type="ARBA" id="ARBA00022679"/>
    </source>
</evidence>
<dbReference type="Pfam" id="PF13844">
    <property type="entry name" value="Glyco_transf_41"/>
    <property type="match status" value="2"/>
</dbReference>
<dbReference type="InterPro" id="IPR011990">
    <property type="entry name" value="TPR-like_helical_dom_sf"/>
</dbReference>
<dbReference type="Pfam" id="PF13432">
    <property type="entry name" value="TPR_16"/>
    <property type="match status" value="1"/>
</dbReference>
<evidence type="ECO:0000256" key="3">
    <source>
        <dbReference type="ARBA" id="ARBA00011970"/>
    </source>
</evidence>
<dbReference type="OrthoDB" id="101857at2"/>
<name>A0A4Q7RCF3_9BURK</name>
<feature type="repeat" description="TPR" evidence="8">
    <location>
        <begin position="112"/>
        <end position="145"/>
    </location>
</feature>
<dbReference type="Gene3D" id="3.40.50.11380">
    <property type="match status" value="1"/>
</dbReference>
<keyword evidence="11" id="KW-1185">Reference proteome</keyword>
<accession>A0A4Q7RCF3</accession>
<reference evidence="10 11" key="1">
    <citation type="journal article" date="2015" name="Stand. Genomic Sci.">
        <title>Genomic Encyclopedia of Bacterial and Archaeal Type Strains, Phase III: the genomes of soil and plant-associated and newly described type strains.</title>
        <authorList>
            <person name="Whitman W.B."/>
            <person name="Woyke T."/>
            <person name="Klenk H.P."/>
            <person name="Zhou Y."/>
            <person name="Lilburn T.G."/>
            <person name="Beck B.J."/>
            <person name="De Vos P."/>
            <person name="Vandamme P."/>
            <person name="Eisen J.A."/>
            <person name="Garrity G."/>
            <person name="Hugenholtz P."/>
            <person name="Kyrpides N.C."/>
        </authorList>
    </citation>
    <scope>NUCLEOTIDE SEQUENCE [LARGE SCALE GENOMIC DNA]</scope>
    <source>
        <strain evidence="10 11">ASC-9842</strain>
    </source>
</reference>
<dbReference type="Gene3D" id="1.25.40.10">
    <property type="entry name" value="Tetratricopeptide repeat domain"/>
    <property type="match status" value="1"/>
</dbReference>
<keyword evidence="7 8" id="KW-0802">TPR repeat</keyword>
<dbReference type="Gene3D" id="3.40.50.2000">
    <property type="entry name" value="Glycogen Phosphorylase B"/>
    <property type="match status" value="1"/>
</dbReference>
<evidence type="ECO:0000256" key="7">
    <source>
        <dbReference type="ARBA" id="ARBA00022803"/>
    </source>
</evidence>
<feature type="domain" description="O-GlcNAc transferase C-terminal" evidence="9">
    <location>
        <begin position="210"/>
        <end position="369"/>
    </location>
</feature>
<dbReference type="PANTHER" id="PTHR44835:SF1">
    <property type="entry name" value="PROTEIN O-GLCNAC TRANSFERASE"/>
    <property type="match status" value="1"/>
</dbReference>
<dbReference type="EMBL" id="SGXM01000010">
    <property type="protein sequence ID" value="RZT30831.1"/>
    <property type="molecule type" value="Genomic_DNA"/>
</dbReference>